<feature type="region of interest" description="Disordered" evidence="1">
    <location>
        <begin position="1"/>
        <end position="23"/>
    </location>
</feature>
<dbReference type="EMBL" id="CAJPDT010000113">
    <property type="protein sequence ID" value="CAF9938967.1"/>
    <property type="molecule type" value="Genomic_DNA"/>
</dbReference>
<sequence length="85" mass="10529">MGSSPSRPIRPPPRAQRYPKSNTRYDWSAAEGGYIPYRFQRRGADRRAYRKQGRFQDERSKRRYEDVDRKMRERRMLWDERRGYL</sequence>
<keyword evidence="3" id="KW-1185">Reference proteome</keyword>
<name>A0A8H3J1H8_9LECA</name>
<evidence type="ECO:0000256" key="1">
    <source>
        <dbReference type="SAM" id="MobiDB-lite"/>
    </source>
</evidence>
<dbReference type="OrthoDB" id="5325815at2759"/>
<evidence type="ECO:0000313" key="2">
    <source>
        <dbReference type="EMBL" id="CAF9938967.1"/>
    </source>
</evidence>
<evidence type="ECO:0000313" key="3">
    <source>
        <dbReference type="Proteomes" id="UP000664534"/>
    </source>
</evidence>
<proteinExistence type="predicted"/>
<feature type="compositionally biased region" description="Basic and acidic residues" evidence="1">
    <location>
        <begin position="54"/>
        <end position="66"/>
    </location>
</feature>
<reference evidence="2" key="1">
    <citation type="submission" date="2021-03" db="EMBL/GenBank/DDBJ databases">
        <authorList>
            <person name="Tagirdzhanova G."/>
        </authorList>
    </citation>
    <scope>NUCLEOTIDE SEQUENCE</scope>
</reference>
<dbReference type="AlphaFoldDB" id="A0A8H3J1H8"/>
<dbReference type="Proteomes" id="UP000664534">
    <property type="component" value="Unassembled WGS sequence"/>
</dbReference>
<comment type="caution">
    <text evidence="2">The sequence shown here is derived from an EMBL/GenBank/DDBJ whole genome shotgun (WGS) entry which is preliminary data.</text>
</comment>
<protein>
    <submittedName>
        <fullName evidence="2">Uncharacterized protein</fullName>
    </submittedName>
</protein>
<feature type="region of interest" description="Disordered" evidence="1">
    <location>
        <begin position="45"/>
        <end position="66"/>
    </location>
</feature>
<accession>A0A8H3J1H8</accession>
<gene>
    <name evidence="2" type="ORF">IMSHALPRED_001157</name>
</gene>
<organism evidence="2 3">
    <name type="scientific">Imshaugia aleurites</name>
    <dbReference type="NCBI Taxonomy" id="172621"/>
    <lineage>
        <taxon>Eukaryota</taxon>
        <taxon>Fungi</taxon>
        <taxon>Dikarya</taxon>
        <taxon>Ascomycota</taxon>
        <taxon>Pezizomycotina</taxon>
        <taxon>Lecanoromycetes</taxon>
        <taxon>OSLEUM clade</taxon>
        <taxon>Lecanoromycetidae</taxon>
        <taxon>Lecanorales</taxon>
        <taxon>Lecanorineae</taxon>
        <taxon>Parmeliaceae</taxon>
        <taxon>Imshaugia</taxon>
    </lineage>
</organism>